<organism evidence="2 3">
    <name type="scientific">Streptomyces armeniacus</name>
    <dbReference type="NCBI Taxonomy" id="83291"/>
    <lineage>
        <taxon>Bacteria</taxon>
        <taxon>Bacillati</taxon>
        <taxon>Actinomycetota</taxon>
        <taxon>Actinomycetes</taxon>
        <taxon>Kitasatosporales</taxon>
        <taxon>Streptomycetaceae</taxon>
        <taxon>Streptomyces</taxon>
    </lineage>
</organism>
<feature type="region of interest" description="Disordered" evidence="1">
    <location>
        <begin position="1"/>
        <end position="44"/>
    </location>
</feature>
<dbReference type="AlphaFoldDB" id="A0A345XXC6"/>
<name>A0A345XXC6_9ACTN</name>
<gene>
    <name evidence="2" type="ORF">DVA86_30610</name>
</gene>
<protein>
    <submittedName>
        <fullName evidence="2">Uncharacterized protein</fullName>
    </submittedName>
</protein>
<accession>A0A345XXC6</accession>
<evidence type="ECO:0000313" key="3">
    <source>
        <dbReference type="Proteomes" id="UP000254425"/>
    </source>
</evidence>
<evidence type="ECO:0000256" key="1">
    <source>
        <dbReference type="SAM" id="MobiDB-lite"/>
    </source>
</evidence>
<dbReference type="Proteomes" id="UP000254425">
    <property type="component" value="Chromosome"/>
</dbReference>
<dbReference type="EMBL" id="CP031320">
    <property type="protein sequence ID" value="AXK36292.1"/>
    <property type="molecule type" value="Genomic_DNA"/>
</dbReference>
<evidence type="ECO:0000313" key="2">
    <source>
        <dbReference type="EMBL" id="AXK36292.1"/>
    </source>
</evidence>
<keyword evidence="3" id="KW-1185">Reference proteome</keyword>
<feature type="compositionally biased region" description="Low complexity" evidence="1">
    <location>
        <begin position="1"/>
        <end position="14"/>
    </location>
</feature>
<proteinExistence type="predicted"/>
<reference evidence="2 3" key="1">
    <citation type="submission" date="2018-07" db="EMBL/GenBank/DDBJ databases">
        <title>Draft genome of the type strain Streptomyces armeniacus ATCC 15676.</title>
        <authorList>
            <person name="Labana P."/>
            <person name="Gosse J.T."/>
            <person name="Boddy C.N."/>
        </authorList>
    </citation>
    <scope>NUCLEOTIDE SEQUENCE [LARGE SCALE GENOMIC DNA]</scope>
    <source>
        <strain evidence="2 3">ATCC 15676</strain>
    </source>
</reference>
<sequence>MLSTRPRTSSASTREPMLSERKKITAGTRSHRVSTSTSGGISPRSCAREKAFIMVWRREAM</sequence>
<dbReference type="KEGG" id="sarm:DVA86_30610"/>